<feature type="domain" description="FP protein C-terminal" evidence="2">
    <location>
        <begin position="206"/>
        <end position="249"/>
    </location>
</feature>
<accession>A0A0L7LRU8</accession>
<dbReference type="Pfam" id="PF25298">
    <property type="entry name" value="Baculo_FP_2nd"/>
    <property type="match status" value="1"/>
</dbReference>
<comment type="caution">
    <text evidence="3">The sequence shown here is derived from an EMBL/GenBank/DDBJ whole genome shotgun (WGS) entry which is preliminary data.</text>
</comment>
<dbReference type="Proteomes" id="UP000037510">
    <property type="component" value="Unassembled WGS sequence"/>
</dbReference>
<evidence type="ECO:0000313" key="4">
    <source>
        <dbReference type="Proteomes" id="UP000037510"/>
    </source>
</evidence>
<dbReference type="EMBL" id="JTDY01000280">
    <property type="protein sequence ID" value="KOB77936.1"/>
    <property type="molecule type" value="Genomic_DNA"/>
</dbReference>
<feature type="non-terminal residue" evidence="3">
    <location>
        <position position="1"/>
    </location>
</feature>
<proteinExistence type="predicted"/>
<dbReference type="AlphaFoldDB" id="A0A0L7LRU8"/>
<feature type="region of interest" description="Disordered" evidence="1">
    <location>
        <begin position="12"/>
        <end position="47"/>
    </location>
</feature>
<feature type="compositionally biased region" description="Polar residues" evidence="1">
    <location>
        <begin position="12"/>
        <end position="27"/>
    </location>
</feature>
<gene>
    <name evidence="3" type="ORF">OBRU01_03278</name>
</gene>
<organism evidence="3 4">
    <name type="scientific">Operophtera brumata</name>
    <name type="common">Winter moth</name>
    <name type="synonym">Phalaena brumata</name>
    <dbReference type="NCBI Taxonomy" id="104452"/>
    <lineage>
        <taxon>Eukaryota</taxon>
        <taxon>Metazoa</taxon>
        <taxon>Ecdysozoa</taxon>
        <taxon>Arthropoda</taxon>
        <taxon>Hexapoda</taxon>
        <taxon>Insecta</taxon>
        <taxon>Pterygota</taxon>
        <taxon>Neoptera</taxon>
        <taxon>Endopterygota</taxon>
        <taxon>Lepidoptera</taxon>
        <taxon>Glossata</taxon>
        <taxon>Ditrysia</taxon>
        <taxon>Geometroidea</taxon>
        <taxon>Geometridae</taxon>
        <taxon>Larentiinae</taxon>
        <taxon>Operophtera</taxon>
    </lineage>
</organism>
<keyword evidence="4" id="KW-1185">Reference proteome</keyword>
<name>A0A0L7LRU8_OPEBR</name>
<sequence>ASPNWACSLCTTKTKGRNNDNTPSRSQRNNRPHKRVALNSPPKTDSALTRDDVRDVVQELFINEIENLFIRLGQQIRSSISAELTPIKKEMSALKASITFINEQYDSVIIKLSSVAVEMKEIHEENASLRSVNMDLTAKINELEQYARGNNIEIQLVQFNSPRVRDTFLESSIKFNKSSTNNRLNSSHIGLTGEKTPIFVVEHLSTSNKALHSAARSAAKERGYKFVWVRNGRIYMRKSKTSEYKLIKKIE</sequence>
<feature type="non-terminal residue" evidence="3">
    <location>
        <position position="251"/>
    </location>
</feature>
<evidence type="ECO:0000313" key="3">
    <source>
        <dbReference type="EMBL" id="KOB77936.1"/>
    </source>
</evidence>
<protein>
    <recommendedName>
        <fullName evidence="2">FP protein C-terminal domain-containing protein</fullName>
    </recommendedName>
</protein>
<dbReference type="InterPro" id="IPR057251">
    <property type="entry name" value="FP_C"/>
</dbReference>
<evidence type="ECO:0000256" key="1">
    <source>
        <dbReference type="SAM" id="MobiDB-lite"/>
    </source>
</evidence>
<evidence type="ECO:0000259" key="2">
    <source>
        <dbReference type="Pfam" id="PF25298"/>
    </source>
</evidence>
<reference evidence="3 4" key="1">
    <citation type="journal article" date="2015" name="Genome Biol. Evol.">
        <title>The genome of winter moth (Operophtera brumata) provides a genomic perspective on sexual dimorphism and phenology.</title>
        <authorList>
            <person name="Derks M.F."/>
            <person name="Smit S."/>
            <person name="Salis L."/>
            <person name="Schijlen E."/>
            <person name="Bossers A."/>
            <person name="Mateman C."/>
            <person name="Pijl A.S."/>
            <person name="de Ridder D."/>
            <person name="Groenen M.A."/>
            <person name="Visser M.E."/>
            <person name="Megens H.J."/>
        </authorList>
    </citation>
    <scope>NUCLEOTIDE SEQUENCE [LARGE SCALE GENOMIC DNA]</scope>
    <source>
        <strain evidence="3">WM2013NL</strain>
        <tissue evidence="3">Head and thorax</tissue>
    </source>
</reference>